<feature type="transmembrane region" description="Helical" evidence="1">
    <location>
        <begin position="105"/>
        <end position="128"/>
    </location>
</feature>
<sequence>MSNRKIDDYLDTLFPYPSNPKRLEMRSELRHHLEDALEDYAAMGYNEEEALKLAIASLGDAKTLRTAIRRHGRDCAKARWVWTAILAIFILSLGVLQVLPLPLFLMLATVLVFGYLLAIGAVIELNVLTNKEERLKDAGPLSAMGGLGLRYKDE</sequence>
<dbReference type="NCBIfam" id="NF038403">
    <property type="entry name" value="perm_prefix_1"/>
    <property type="match status" value="1"/>
</dbReference>
<gene>
    <name evidence="2" type="ORF">ACFFSY_11505</name>
</gene>
<feature type="transmembrane region" description="Helical" evidence="1">
    <location>
        <begin position="80"/>
        <end position="99"/>
    </location>
</feature>
<evidence type="ECO:0000313" key="3">
    <source>
        <dbReference type="Proteomes" id="UP001589747"/>
    </source>
</evidence>
<comment type="caution">
    <text evidence="2">The sequence shown here is derived from an EMBL/GenBank/DDBJ whole genome shotgun (WGS) entry which is preliminary data.</text>
</comment>
<dbReference type="Proteomes" id="UP001589747">
    <property type="component" value="Unassembled WGS sequence"/>
</dbReference>
<organism evidence="2 3">
    <name type="scientific">Paenibacillus aurantiacus</name>
    <dbReference type="NCBI Taxonomy" id="1936118"/>
    <lineage>
        <taxon>Bacteria</taxon>
        <taxon>Bacillati</taxon>
        <taxon>Bacillota</taxon>
        <taxon>Bacilli</taxon>
        <taxon>Bacillales</taxon>
        <taxon>Paenibacillaceae</taxon>
        <taxon>Paenibacillus</taxon>
    </lineage>
</organism>
<dbReference type="EMBL" id="JBHMDO010000021">
    <property type="protein sequence ID" value="MFB9326540.1"/>
    <property type="molecule type" value="Genomic_DNA"/>
</dbReference>
<dbReference type="RefSeq" id="WP_377493946.1">
    <property type="nucleotide sequence ID" value="NZ_JBHMDO010000021.1"/>
</dbReference>
<keyword evidence="3" id="KW-1185">Reference proteome</keyword>
<keyword evidence="1" id="KW-0472">Membrane</keyword>
<proteinExistence type="predicted"/>
<keyword evidence="1" id="KW-0812">Transmembrane</keyword>
<protein>
    <submittedName>
        <fullName evidence="2">Permease prefix domain 1-containing protein</fullName>
    </submittedName>
</protein>
<reference evidence="2 3" key="1">
    <citation type="submission" date="2024-09" db="EMBL/GenBank/DDBJ databases">
        <authorList>
            <person name="Sun Q."/>
            <person name="Mori K."/>
        </authorList>
    </citation>
    <scope>NUCLEOTIDE SEQUENCE [LARGE SCALE GENOMIC DNA]</scope>
    <source>
        <strain evidence="2 3">TISTR 2452</strain>
    </source>
</reference>
<evidence type="ECO:0000256" key="1">
    <source>
        <dbReference type="SAM" id="Phobius"/>
    </source>
</evidence>
<dbReference type="InterPro" id="IPR047928">
    <property type="entry name" value="Perm_prefix_1"/>
</dbReference>
<accession>A0ABV5KMU9</accession>
<evidence type="ECO:0000313" key="2">
    <source>
        <dbReference type="EMBL" id="MFB9326540.1"/>
    </source>
</evidence>
<name>A0ABV5KMU9_9BACL</name>
<keyword evidence="1" id="KW-1133">Transmembrane helix</keyword>